<dbReference type="InterPro" id="IPR053146">
    <property type="entry name" value="QDO-like"/>
</dbReference>
<dbReference type="SUPFAM" id="SSF51182">
    <property type="entry name" value="RmlC-like cupins"/>
    <property type="match status" value="1"/>
</dbReference>
<dbReference type="PANTHER" id="PTHR36440">
    <property type="entry name" value="PUTATIVE (AFU_ORTHOLOGUE AFUA_8G07350)-RELATED"/>
    <property type="match status" value="1"/>
</dbReference>
<dbReference type="Pfam" id="PF07883">
    <property type="entry name" value="Cupin_2"/>
    <property type="match status" value="1"/>
</dbReference>
<reference evidence="3" key="1">
    <citation type="journal article" date="2019" name="Int. J. Syst. Evol. Microbiol.">
        <title>The Global Catalogue of Microorganisms (GCM) 10K type strain sequencing project: providing services to taxonomists for standard genome sequencing and annotation.</title>
        <authorList>
            <consortium name="The Broad Institute Genomics Platform"/>
            <consortium name="The Broad Institute Genome Sequencing Center for Infectious Disease"/>
            <person name="Wu L."/>
            <person name="Ma J."/>
        </authorList>
    </citation>
    <scope>NUCLEOTIDE SEQUENCE [LARGE SCALE GENOMIC DNA]</scope>
    <source>
        <strain evidence="3">JCM 16953</strain>
    </source>
</reference>
<proteinExistence type="predicted"/>
<keyword evidence="3" id="KW-1185">Reference proteome</keyword>
<dbReference type="InterPro" id="IPR014710">
    <property type="entry name" value="RmlC-like_jellyroll"/>
</dbReference>
<feature type="domain" description="Cupin type-2" evidence="1">
    <location>
        <begin position="46"/>
        <end position="110"/>
    </location>
</feature>
<accession>A0ABP7I7I9</accession>
<evidence type="ECO:0000313" key="2">
    <source>
        <dbReference type="EMBL" id="GAA3811522.1"/>
    </source>
</evidence>
<evidence type="ECO:0000313" key="3">
    <source>
        <dbReference type="Proteomes" id="UP001501821"/>
    </source>
</evidence>
<dbReference type="InterPro" id="IPR011051">
    <property type="entry name" value="RmlC_Cupin_sf"/>
</dbReference>
<sequence length="158" mass="16766">MTDPVHGFAVGSGERPRLAAPAGEISVVIGTADSGGSMNVFEFWCPPGKGPRVHTHSREDEIWWVLEGSFRFLAGDEMLHAETGGVAFGPRGLPHAFQNVGSAAGRLLIVTAPGGIQPFFDGYAERWQDESAEALLADLASEVGLRFVGPPLSESHPD</sequence>
<organism evidence="2 3">
    <name type="scientific">Nocardioides panacisoli</name>
    <dbReference type="NCBI Taxonomy" id="627624"/>
    <lineage>
        <taxon>Bacteria</taxon>
        <taxon>Bacillati</taxon>
        <taxon>Actinomycetota</taxon>
        <taxon>Actinomycetes</taxon>
        <taxon>Propionibacteriales</taxon>
        <taxon>Nocardioidaceae</taxon>
        <taxon>Nocardioides</taxon>
    </lineage>
</organism>
<dbReference type="Gene3D" id="2.60.120.10">
    <property type="entry name" value="Jelly Rolls"/>
    <property type="match status" value="1"/>
</dbReference>
<dbReference type="RefSeq" id="WP_344773429.1">
    <property type="nucleotide sequence ID" value="NZ_BAABAH010000003.1"/>
</dbReference>
<evidence type="ECO:0000259" key="1">
    <source>
        <dbReference type="Pfam" id="PF07883"/>
    </source>
</evidence>
<dbReference type="PANTHER" id="PTHR36440:SF1">
    <property type="entry name" value="PUTATIVE (AFU_ORTHOLOGUE AFUA_8G07350)-RELATED"/>
    <property type="match status" value="1"/>
</dbReference>
<name>A0ABP7I7I9_9ACTN</name>
<dbReference type="EMBL" id="BAABAH010000003">
    <property type="protein sequence ID" value="GAA3811522.1"/>
    <property type="molecule type" value="Genomic_DNA"/>
</dbReference>
<comment type="caution">
    <text evidence="2">The sequence shown here is derived from an EMBL/GenBank/DDBJ whole genome shotgun (WGS) entry which is preliminary data.</text>
</comment>
<dbReference type="Proteomes" id="UP001501821">
    <property type="component" value="Unassembled WGS sequence"/>
</dbReference>
<protein>
    <recommendedName>
        <fullName evidence="1">Cupin type-2 domain-containing protein</fullName>
    </recommendedName>
</protein>
<dbReference type="InterPro" id="IPR013096">
    <property type="entry name" value="Cupin_2"/>
</dbReference>
<gene>
    <name evidence="2" type="ORF">GCM10022242_12550</name>
</gene>